<reference evidence="3 4" key="1">
    <citation type="submission" date="2024-09" db="EMBL/GenBank/DDBJ databases">
        <authorList>
            <person name="Sun Q."/>
            <person name="Mori K."/>
        </authorList>
    </citation>
    <scope>NUCLEOTIDE SEQUENCE [LARGE SCALE GENOMIC DNA]</scope>
    <source>
        <strain evidence="3 4">CICC 11035S</strain>
    </source>
</reference>
<evidence type="ECO:0000313" key="3">
    <source>
        <dbReference type="EMBL" id="MFC0686082.1"/>
    </source>
</evidence>
<dbReference type="CDD" id="cd08896">
    <property type="entry name" value="SRPBCC_CalC_Aha1-like_3"/>
    <property type="match status" value="1"/>
</dbReference>
<gene>
    <name evidence="3" type="ORF">ACFFF8_15920</name>
</gene>
<evidence type="ECO:0000259" key="2">
    <source>
        <dbReference type="Pfam" id="PF08327"/>
    </source>
</evidence>
<name>A0ABV6SBJ8_9SPHN</name>
<dbReference type="InterPro" id="IPR013538">
    <property type="entry name" value="ASHA1/2-like_C"/>
</dbReference>
<proteinExistence type="inferred from homology"/>
<dbReference type="EMBL" id="JBHLTM010000061">
    <property type="protein sequence ID" value="MFC0686082.1"/>
    <property type="molecule type" value="Genomic_DNA"/>
</dbReference>
<evidence type="ECO:0000313" key="4">
    <source>
        <dbReference type="Proteomes" id="UP001589858"/>
    </source>
</evidence>
<dbReference type="Gene3D" id="3.30.530.20">
    <property type="match status" value="1"/>
</dbReference>
<organism evidence="3 4">
    <name type="scientific">Novosphingobium clariflavum</name>
    <dbReference type="NCBI Taxonomy" id="2029884"/>
    <lineage>
        <taxon>Bacteria</taxon>
        <taxon>Pseudomonadati</taxon>
        <taxon>Pseudomonadota</taxon>
        <taxon>Alphaproteobacteria</taxon>
        <taxon>Sphingomonadales</taxon>
        <taxon>Sphingomonadaceae</taxon>
        <taxon>Novosphingobium</taxon>
    </lineage>
</organism>
<dbReference type="Pfam" id="PF08327">
    <property type="entry name" value="AHSA1"/>
    <property type="match status" value="1"/>
</dbReference>
<feature type="domain" description="Activator of Hsp90 ATPase homologue 1/2-like C-terminal" evidence="2">
    <location>
        <begin position="15"/>
        <end position="147"/>
    </location>
</feature>
<sequence>MSATSHELSITRHIDAPVSDVWDVLANRQEEWWCPRPWRVEVDEQDKRPGGVCRMTMYGPEGEVAPQNGIYLAYDEGRRFITTDAVTGDFQPSGPFMIGIWEVEPEGSGTRYTARARHWNAETMQQHADMGFEQGWSACADQLAEICEGKAP</sequence>
<dbReference type="RefSeq" id="WP_379489378.1">
    <property type="nucleotide sequence ID" value="NZ_JAPCWC010000002.1"/>
</dbReference>
<keyword evidence="4" id="KW-1185">Reference proteome</keyword>
<comment type="caution">
    <text evidence="3">The sequence shown here is derived from an EMBL/GenBank/DDBJ whole genome shotgun (WGS) entry which is preliminary data.</text>
</comment>
<dbReference type="Proteomes" id="UP001589858">
    <property type="component" value="Unassembled WGS sequence"/>
</dbReference>
<dbReference type="SUPFAM" id="SSF55961">
    <property type="entry name" value="Bet v1-like"/>
    <property type="match status" value="1"/>
</dbReference>
<dbReference type="InterPro" id="IPR023393">
    <property type="entry name" value="START-like_dom_sf"/>
</dbReference>
<comment type="similarity">
    <text evidence="1">Belongs to the AHA1 family.</text>
</comment>
<evidence type="ECO:0000256" key="1">
    <source>
        <dbReference type="ARBA" id="ARBA00006817"/>
    </source>
</evidence>
<protein>
    <submittedName>
        <fullName evidence="3">SRPBCC family protein</fullName>
    </submittedName>
</protein>
<accession>A0ABV6SBJ8</accession>